<evidence type="ECO:0000313" key="1">
    <source>
        <dbReference type="EMBL" id="UQC77603.1"/>
    </source>
</evidence>
<sequence length="162" mass="18560">MSTPAFNPGNLPHNTIHLDDPDGLRGTWRHRTGVYELEIQYRLPHQGPILIRRLCDIATGEQKNEVAWLKREGLYIDEITAERVSRYSRSAWYKLKEQQVGPYDPEKARSVGGPSVAFIFAEGKIMLSWKPHLDEESSFKPWHLLERPVLPSSEAPTIRVSS</sequence>
<dbReference type="GeneID" id="73337109"/>
<gene>
    <name evidence="1" type="ORF">CLUP02_03072</name>
</gene>
<dbReference type="AlphaFoldDB" id="A0A9Q8WBG0"/>
<accession>A0A9Q8WBG0</accession>
<reference evidence="1" key="1">
    <citation type="journal article" date="2021" name="Mol. Plant Microbe Interact.">
        <title>Complete Genome Sequence of the Plant-Pathogenic Fungus Colletotrichum lupini.</title>
        <authorList>
            <person name="Baroncelli R."/>
            <person name="Pensec F."/>
            <person name="Da Lio D."/>
            <person name="Boufleur T."/>
            <person name="Vicente I."/>
            <person name="Sarrocco S."/>
            <person name="Picot A."/>
            <person name="Baraldi E."/>
            <person name="Sukno S."/>
            <person name="Thon M."/>
            <person name="Le Floch G."/>
        </authorList>
    </citation>
    <scope>NUCLEOTIDE SEQUENCE</scope>
    <source>
        <strain evidence="1">IMI 504893</strain>
    </source>
</reference>
<evidence type="ECO:0000313" key="2">
    <source>
        <dbReference type="Proteomes" id="UP000830671"/>
    </source>
</evidence>
<name>A0A9Q8WBG0_9PEZI</name>
<dbReference type="EMBL" id="CP019474">
    <property type="protein sequence ID" value="UQC77603.1"/>
    <property type="molecule type" value="Genomic_DNA"/>
</dbReference>
<proteinExistence type="predicted"/>
<keyword evidence="2" id="KW-1185">Reference proteome</keyword>
<protein>
    <submittedName>
        <fullName evidence="1">Uncharacterized protein</fullName>
    </submittedName>
</protein>
<dbReference type="Proteomes" id="UP000830671">
    <property type="component" value="Chromosome 2"/>
</dbReference>
<dbReference type="RefSeq" id="XP_049139242.1">
    <property type="nucleotide sequence ID" value="XM_049282099.1"/>
</dbReference>
<dbReference type="KEGG" id="clup:CLUP02_03072"/>
<organism evidence="1 2">
    <name type="scientific">Colletotrichum lupini</name>
    <dbReference type="NCBI Taxonomy" id="145971"/>
    <lineage>
        <taxon>Eukaryota</taxon>
        <taxon>Fungi</taxon>
        <taxon>Dikarya</taxon>
        <taxon>Ascomycota</taxon>
        <taxon>Pezizomycotina</taxon>
        <taxon>Sordariomycetes</taxon>
        <taxon>Hypocreomycetidae</taxon>
        <taxon>Glomerellales</taxon>
        <taxon>Glomerellaceae</taxon>
        <taxon>Colletotrichum</taxon>
        <taxon>Colletotrichum acutatum species complex</taxon>
    </lineage>
</organism>